<dbReference type="SUPFAM" id="SSF48371">
    <property type="entry name" value="ARM repeat"/>
    <property type="match status" value="1"/>
</dbReference>
<dbReference type="Pfam" id="PF04564">
    <property type="entry name" value="U-box"/>
    <property type="match status" value="1"/>
</dbReference>
<evidence type="ECO:0000256" key="5">
    <source>
        <dbReference type="RuleBase" id="RU369093"/>
    </source>
</evidence>
<feature type="domain" description="U-box" evidence="6">
    <location>
        <begin position="30"/>
        <end position="104"/>
    </location>
</feature>
<reference evidence="8" key="2">
    <citation type="submission" date="2025-08" db="UniProtKB">
        <authorList>
            <consortium name="RefSeq"/>
        </authorList>
    </citation>
    <scope>IDENTIFICATION</scope>
    <source>
        <tissue evidence="8">Leaves</tissue>
    </source>
</reference>
<proteinExistence type="predicted"/>
<evidence type="ECO:0000256" key="3">
    <source>
        <dbReference type="ARBA" id="ARBA00022679"/>
    </source>
</evidence>
<comment type="function">
    <text evidence="5">Functions as an E3 ubiquitin ligase.</text>
</comment>
<dbReference type="AlphaFoldDB" id="A0A6P6UM33"/>
<gene>
    <name evidence="8" type="primary">LOC113711766</name>
</gene>
<dbReference type="UniPathway" id="UPA00143"/>
<dbReference type="InterPro" id="IPR016024">
    <property type="entry name" value="ARM-type_fold"/>
</dbReference>
<keyword evidence="4 5" id="KW-0833">Ubl conjugation pathway</keyword>
<dbReference type="PANTHER" id="PTHR22849">
    <property type="entry name" value="WDSAM1 PROTEIN"/>
    <property type="match status" value="1"/>
</dbReference>
<evidence type="ECO:0000313" key="7">
    <source>
        <dbReference type="Proteomes" id="UP001652660"/>
    </source>
</evidence>
<dbReference type="SUPFAM" id="SSF57850">
    <property type="entry name" value="RING/U-box"/>
    <property type="match status" value="1"/>
</dbReference>
<dbReference type="PROSITE" id="PS51698">
    <property type="entry name" value="U_BOX"/>
    <property type="match status" value="1"/>
</dbReference>
<dbReference type="GO" id="GO:0061630">
    <property type="term" value="F:ubiquitin protein ligase activity"/>
    <property type="evidence" value="ECO:0007669"/>
    <property type="project" value="UniProtKB-UniRule"/>
</dbReference>
<organism evidence="7 8">
    <name type="scientific">Coffea arabica</name>
    <name type="common">Arabian coffee</name>
    <dbReference type="NCBI Taxonomy" id="13443"/>
    <lineage>
        <taxon>Eukaryota</taxon>
        <taxon>Viridiplantae</taxon>
        <taxon>Streptophyta</taxon>
        <taxon>Embryophyta</taxon>
        <taxon>Tracheophyta</taxon>
        <taxon>Spermatophyta</taxon>
        <taxon>Magnoliopsida</taxon>
        <taxon>eudicotyledons</taxon>
        <taxon>Gunneridae</taxon>
        <taxon>Pentapetalae</taxon>
        <taxon>asterids</taxon>
        <taxon>lamiids</taxon>
        <taxon>Gentianales</taxon>
        <taxon>Rubiaceae</taxon>
        <taxon>Ixoroideae</taxon>
        <taxon>Gardenieae complex</taxon>
        <taxon>Bertiereae - Coffeeae clade</taxon>
        <taxon>Coffeeae</taxon>
        <taxon>Coffea</taxon>
    </lineage>
</organism>
<dbReference type="CDD" id="cd16664">
    <property type="entry name" value="RING-Ubox_PUB"/>
    <property type="match status" value="1"/>
</dbReference>
<comment type="pathway">
    <text evidence="2 5">Protein modification; protein ubiquitination.</text>
</comment>
<dbReference type="GeneID" id="113711766"/>
<protein>
    <recommendedName>
        <fullName evidence="5 6">U-box domain-containing protein</fullName>
        <ecNumber evidence="5">2.3.2.27</ecNumber>
    </recommendedName>
    <alternativeName>
        <fullName evidence="5">RING-type E3 ubiquitin transferase PUB</fullName>
    </alternativeName>
</protein>
<dbReference type="InterPro" id="IPR011989">
    <property type="entry name" value="ARM-like"/>
</dbReference>
<name>A0A6P6UM33_COFAR</name>
<dbReference type="EC" id="2.3.2.27" evidence="5"/>
<dbReference type="Gene3D" id="3.30.40.10">
    <property type="entry name" value="Zinc/RING finger domain, C3HC4 (zinc finger)"/>
    <property type="match status" value="1"/>
</dbReference>
<dbReference type="InterPro" id="IPR045210">
    <property type="entry name" value="RING-Ubox_PUB"/>
</dbReference>
<dbReference type="InterPro" id="IPR003613">
    <property type="entry name" value="Ubox_domain"/>
</dbReference>
<evidence type="ECO:0000256" key="2">
    <source>
        <dbReference type="ARBA" id="ARBA00004906"/>
    </source>
</evidence>
<keyword evidence="7" id="KW-1185">Reference proteome</keyword>
<dbReference type="Proteomes" id="UP001652660">
    <property type="component" value="Chromosome 10e"/>
</dbReference>
<dbReference type="InterPro" id="IPR045185">
    <property type="entry name" value="PUB22/23/24-like"/>
</dbReference>
<keyword evidence="3 5" id="KW-0808">Transferase</keyword>
<dbReference type="Pfam" id="PF25598">
    <property type="entry name" value="ARM_PUB"/>
    <property type="match status" value="1"/>
</dbReference>
<evidence type="ECO:0000313" key="8">
    <source>
        <dbReference type="RefSeq" id="XP_027090762.1"/>
    </source>
</evidence>
<evidence type="ECO:0000256" key="4">
    <source>
        <dbReference type="ARBA" id="ARBA00022786"/>
    </source>
</evidence>
<dbReference type="InterPro" id="IPR058678">
    <property type="entry name" value="ARM_PUB"/>
</dbReference>
<dbReference type="FunFam" id="3.30.40.10:FF:000442">
    <property type="entry name" value="RING-type E3 ubiquitin transferase"/>
    <property type="match status" value="1"/>
</dbReference>
<dbReference type="Gene3D" id="1.25.10.10">
    <property type="entry name" value="Leucine-rich Repeat Variant"/>
    <property type="match status" value="1"/>
</dbReference>
<dbReference type="InterPro" id="IPR013083">
    <property type="entry name" value="Znf_RING/FYVE/PHD"/>
</dbReference>
<dbReference type="OrthoDB" id="10064100at2759"/>
<dbReference type="SMART" id="SM00504">
    <property type="entry name" value="Ubox"/>
    <property type="match status" value="1"/>
</dbReference>
<reference evidence="7" key="1">
    <citation type="journal article" date="2025" name="Foods">
        <title>Unveiling the Microbial Signatures of Arabica Coffee Cherries: Insights into Ripeness Specific Diversity, Functional Traits, and Implications for Quality and Safety.</title>
        <authorList>
            <consortium name="RefSeq"/>
            <person name="Tenea G.N."/>
            <person name="Cifuentes V."/>
            <person name="Reyes P."/>
            <person name="Cevallos-Vallejos M."/>
        </authorList>
    </citation>
    <scope>NUCLEOTIDE SEQUENCE [LARGE SCALE GENOMIC DNA]</scope>
</reference>
<dbReference type="GO" id="GO:0016567">
    <property type="term" value="P:protein ubiquitination"/>
    <property type="evidence" value="ECO:0007669"/>
    <property type="project" value="UniProtKB-UniRule"/>
</dbReference>
<accession>A0A6P6UM33</accession>
<evidence type="ECO:0000259" key="6">
    <source>
        <dbReference type="PROSITE" id="PS51698"/>
    </source>
</evidence>
<sequence>MVGDKSTTTTAIGRTTNAAFKRDELYLNLTVPNLFRCPISMDVMKSPVSLCTGVTYDRTSIQAWLSQGHNTCPATMQVLPSTDFTPNLTLRRLIHLYVHHTTSSPPELSPNSSLSSSLRNSLISQPEALELIKNLSSRDTASSATKLVEFVRFSEENRRFVANSAVGVSNLVEILRTSEETQVSDQILLVLAIISPENGVKELLNEKILKSDFDYLSKFFWFFRKGSLSSRIASAKILESIASDADSQRKIAEKQGLLFELYKLSNEETDSNAVEASLSALIAVSTSKTAKKELVRFGIVKTVGEILSGSEAVRPVIEKAVEVLASVATCTDGRAAISEDEGCIMGVVKRLMKCSGVATEHGIVVLWSLCCLARDRTAQEAVLKVNGVTKVLLVMQSDCSAGVREMCGDLVKVLRVKNSKSCLASYETRTTHIMPY</sequence>
<dbReference type="PANTHER" id="PTHR22849:SF163">
    <property type="entry name" value="U-BOX DOMAIN-CONTAINING PROTEIN"/>
    <property type="match status" value="1"/>
</dbReference>
<evidence type="ECO:0000256" key="1">
    <source>
        <dbReference type="ARBA" id="ARBA00000900"/>
    </source>
</evidence>
<comment type="catalytic activity">
    <reaction evidence="1 5">
        <text>S-ubiquitinyl-[E2 ubiquitin-conjugating enzyme]-L-cysteine + [acceptor protein]-L-lysine = [E2 ubiquitin-conjugating enzyme]-L-cysteine + N(6)-ubiquitinyl-[acceptor protein]-L-lysine.</text>
        <dbReference type="EC" id="2.3.2.27"/>
    </reaction>
</comment>
<dbReference type="RefSeq" id="XP_027090762.1">
    <property type="nucleotide sequence ID" value="XM_027234961.2"/>
</dbReference>